<evidence type="ECO:0000313" key="2">
    <source>
        <dbReference type="EMBL" id="AIM63518.1"/>
    </source>
</evidence>
<keyword evidence="1" id="KW-1133">Transmembrane helix</keyword>
<dbReference type="AlphaFoldDB" id="A0A075U0U0"/>
<name>A0A075U0U0_9LACO</name>
<gene>
    <name evidence="2" type="ORF">WS74_1269</name>
</gene>
<dbReference type="KEGG" id="wct:WS74_1269"/>
<sequence length="69" mass="8639">MAYHTYEFLRARRHDPKWRERYQVERLKRIAIFLTGILFFEMLLILYQSNVDVSTWCHELSMKVTHFFR</sequence>
<protein>
    <submittedName>
        <fullName evidence="2">Uncharacterized protein</fullName>
    </submittedName>
</protein>
<dbReference type="EMBL" id="CP009223">
    <property type="protein sequence ID" value="AIM63518.1"/>
    <property type="molecule type" value="Genomic_DNA"/>
</dbReference>
<reference evidence="3" key="2">
    <citation type="submission" date="2014-08" db="EMBL/GenBank/DDBJ databases">
        <title>Complete genome of Weissella ceti strain WS74 isolated from diseased rainbow trout in Brazil.</title>
        <authorList>
            <person name="Figueiredo H.C.P."/>
            <person name="Leal C.A.G."/>
            <person name="Pereira F.L."/>
            <person name="Soares S.C."/>
            <person name="Dorella F.A."/>
            <person name="Carvalho A.F."/>
            <person name="Azevedo V.A.C."/>
        </authorList>
    </citation>
    <scope>NUCLEOTIDE SEQUENCE [LARGE SCALE GENOMIC DNA]</scope>
    <source>
        <strain evidence="3">WS74</strain>
    </source>
</reference>
<dbReference type="Proteomes" id="UP000029079">
    <property type="component" value="Chromosome"/>
</dbReference>
<dbReference type="KEGG" id="wce:WS08_1198"/>
<reference evidence="2 3" key="1">
    <citation type="journal article" date="2014" name="Genome Announc.">
        <title>Complete Genome Sequences of Fish Pathogenic Weissella ceti Strains WS74 and WS105.</title>
        <authorList>
            <person name="Figueiredo H.C."/>
            <person name="Leal C.A."/>
            <person name="Dorella F.A."/>
            <person name="Carvalho A.F."/>
            <person name="Soares S.C."/>
            <person name="Pereira F.L."/>
            <person name="Azevedo V.A."/>
        </authorList>
    </citation>
    <scope>NUCLEOTIDE SEQUENCE [LARGE SCALE GENOMIC DNA]</scope>
    <source>
        <strain evidence="2 3">WS74</strain>
    </source>
</reference>
<dbReference type="OrthoDB" id="2186609at2"/>
<dbReference type="RefSeq" id="WP_144242038.1">
    <property type="nucleotide sequence ID" value="NZ_CP009223.1"/>
</dbReference>
<keyword evidence="1" id="KW-0472">Membrane</keyword>
<organism evidence="2 3">
    <name type="scientific">Weissella ceti</name>
    <dbReference type="NCBI Taxonomy" id="759620"/>
    <lineage>
        <taxon>Bacteria</taxon>
        <taxon>Bacillati</taxon>
        <taxon>Bacillota</taxon>
        <taxon>Bacilli</taxon>
        <taxon>Lactobacillales</taxon>
        <taxon>Lactobacillaceae</taxon>
        <taxon>Weissella</taxon>
    </lineage>
</organism>
<dbReference type="KEGG" id="wci:WS105_1263"/>
<keyword evidence="1" id="KW-0812">Transmembrane</keyword>
<dbReference type="STRING" id="759620.WS105_1263"/>
<evidence type="ECO:0000256" key="1">
    <source>
        <dbReference type="SAM" id="Phobius"/>
    </source>
</evidence>
<accession>A0A075U0U0</accession>
<evidence type="ECO:0000313" key="3">
    <source>
        <dbReference type="Proteomes" id="UP000029079"/>
    </source>
</evidence>
<proteinExistence type="predicted"/>
<keyword evidence="3" id="KW-1185">Reference proteome</keyword>
<feature type="transmembrane region" description="Helical" evidence="1">
    <location>
        <begin position="27"/>
        <end position="47"/>
    </location>
</feature>